<evidence type="ECO:0000313" key="3">
    <source>
        <dbReference type="Proteomes" id="UP000301751"/>
    </source>
</evidence>
<comment type="caution">
    <text evidence="2">The sequence shown here is derived from an EMBL/GenBank/DDBJ whole genome shotgun (WGS) entry which is preliminary data.</text>
</comment>
<reference evidence="3" key="1">
    <citation type="submission" date="2019-03" db="EMBL/GenBank/DDBJ databases">
        <title>Aquabacterium pictum sp.nov., the first bacteriochlorophyll a-containing freshwater bacterium in the genus Aquabacterium of the class Betaproteobacteria.</title>
        <authorList>
            <person name="Hirose S."/>
            <person name="Tank M."/>
            <person name="Hara E."/>
            <person name="Tamaki H."/>
            <person name="Takaichi S."/>
            <person name="Haruta S."/>
            <person name="Hanada S."/>
        </authorList>
    </citation>
    <scope>NUCLEOTIDE SEQUENCE [LARGE SCALE GENOMIC DNA]</scope>
    <source>
        <strain evidence="3">W35</strain>
    </source>
</reference>
<dbReference type="PANTHER" id="PTHR42928:SF5">
    <property type="entry name" value="BLR1237 PROTEIN"/>
    <property type="match status" value="1"/>
</dbReference>
<gene>
    <name evidence="2" type="ORF">AQPW35_15000</name>
</gene>
<dbReference type="EMBL" id="BJCL01000003">
    <property type="protein sequence ID" value="GCL62419.1"/>
    <property type="molecule type" value="Genomic_DNA"/>
</dbReference>
<dbReference type="PANTHER" id="PTHR42928">
    <property type="entry name" value="TRICARBOXYLATE-BINDING PROTEIN"/>
    <property type="match status" value="1"/>
</dbReference>
<dbReference type="Pfam" id="PF03401">
    <property type="entry name" value="TctC"/>
    <property type="match status" value="1"/>
</dbReference>
<organism evidence="2 3">
    <name type="scientific">Pseudaquabacterium pictum</name>
    <dbReference type="NCBI Taxonomy" id="2315236"/>
    <lineage>
        <taxon>Bacteria</taxon>
        <taxon>Pseudomonadati</taxon>
        <taxon>Pseudomonadota</taxon>
        <taxon>Betaproteobacteria</taxon>
        <taxon>Burkholderiales</taxon>
        <taxon>Sphaerotilaceae</taxon>
        <taxon>Pseudaquabacterium</taxon>
    </lineage>
</organism>
<keyword evidence="3" id="KW-1185">Reference proteome</keyword>
<dbReference type="InterPro" id="IPR005064">
    <property type="entry name" value="BUG"/>
</dbReference>
<evidence type="ECO:0000256" key="1">
    <source>
        <dbReference type="ARBA" id="ARBA00006987"/>
    </source>
</evidence>
<accession>A0A480AL29</accession>
<dbReference type="Proteomes" id="UP000301751">
    <property type="component" value="Unassembled WGS sequence"/>
</dbReference>
<name>A0A480AL29_9BURK</name>
<protein>
    <submittedName>
        <fullName evidence="2">MFS transporter</fullName>
    </submittedName>
</protein>
<evidence type="ECO:0000313" key="2">
    <source>
        <dbReference type="EMBL" id="GCL62419.1"/>
    </source>
</evidence>
<dbReference type="PROSITE" id="PS51318">
    <property type="entry name" value="TAT"/>
    <property type="match status" value="1"/>
</dbReference>
<dbReference type="InterPro" id="IPR006311">
    <property type="entry name" value="TAT_signal"/>
</dbReference>
<dbReference type="InterPro" id="IPR042100">
    <property type="entry name" value="Bug_dom1"/>
</dbReference>
<dbReference type="RefSeq" id="WP_137732180.1">
    <property type="nucleotide sequence ID" value="NZ_BJCL01000003.1"/>
</dbReference>
<sequence length="328" mass="34539">MSFTMRRRQLLQTLAASAATGLGSARADTPESRVLYGFAPGTSMDDIYDVLAVELRGRYRPTLPSRLTHLPGQSGSRALRELMDAPADGSVAMVVPTSLATLLPQVRKLPADPRTSLQAVASIAEFTFVLCVGKHMPPEVQDAASYVKWVKDNPGRNNYGLPGLGSAPHLLGLQLGQATGLNLRADAYPGTAPLLRELQEGGLPAALVVSAAAVPLLRSGAIRALAVTSKARWPGLDTVPTLLEQGIACTPLTEAFAMFLPAKAPAAKADELAAAIQASLRAPQMAAQLLSLALAPGDLATGALTQHLADERDRWRDLIARVGFKTTS</sequence>
<proteinExistence type="inferred from homology"/>
<dbReference type="Gene3D" id="3.40.190.150">
    <property type="entry name" value="Bordetella uptake gene, domain 1"/>
    <property type="match status" value="1"/>
</dbReference>
<dbReference type="Gene3D" id="3.40.190.10">
    <property type="entry name" value="Periplasmic binding protein-like II"/>
    <property type="match status" value="1"/>
</dbReference>
<comment type="similarity">
    <text evidence="1">Belongs to the UPF0065 (bug) family.</text>
</comment>
<dbReference type="AlphaFoldDB" id="A0A480AL29"/>